<proteinExistence type="inferred from homology"/>
<dbReference type="PANTHER" id="PTHR40841">
    <property type="entry name" value="SIDEROPHORE TRIACETYLFUSARININE C ESTERASE"/>
    <property type="match status" value="1"/>
</dbReference>
<organism evidence="3 4">
    <name type="scientific">Hymenobacter saemangeumensis</name>
    <dbReference type="NCBI Taxonomy" id="1084522"/>
    <lineage>
        <taxon>Bacteria</taxon>
        <taxon>Pseudomonadati</taxon>
        <taxon>Bacteroidota</taxon>
        <taxon>Cytophagia</taxon>
        <taxon>Cytophagales</taxon>
        <taxon>Hymenobacteraceae</taxon>
        <taxon>Hymenobacter</taxon>
    </lineage>
</organism>
<gene>
    <name evidence="3" type="ORF">GCM10023185_29290</name>
</gene>
<dbReference type="InterPro" id="IPR029058">
    <property type="entry name" value="AB_hydrolase_fold"/>
</dbReference>
<dbReference type="SUPFAM" id="SSF53474">
    <property type="entry name" value="alpha/beta-Hydrolases"/>
    <property type="match status" value="1"/>
</dbReference>
<evidence type="ECO:0000256" key="1">
    <source>
        <dbReference type="ARBA" id="ARBA00005622"/>
    </source>
</evidence>
<reference evidence="4" key="1">
    <citation type="journal article" date="2019" name="Int. J. Syst. Evol. Microbiol.">
        <title>The Global Catalogue of Microorganisms (GCM) 10K type strain sequencing project: providing services to taxonomists for standard genome sequencing and annotation.</title>
        <authorList>
            <consortium name="The Broad Institute Genomics Platform"/>
            <consortium name="The Broad Institute Genome Sequencing Center for Infectious Disease"/>
            <person name="Wu L."/>
            <person name="Ma J."/>
        </authorList>
    </citation>
    <scope>NUCLEOTIDE SEQUENCE [LARGE SCALE GENOMIC DNA]</scope>
    <source>
        <strain evidence="4">JCM 17923</strain>
    </source>
</reference>
<dbReference type="Gene3D" id="3.40.50.1820">
    <property type="entry name" value="alpha/beta hydrolase"/>
    <property type="match status" value="1"/>
</dbReference>
<name>A0ABP8IKY4_9BACT</name>
<protein>
    <submittedName>
        <fullName evidence="3">Alpha/beta hydrolase-fold protein</fullName>
    </submittedName>
</protein>
<dbReference type="InterPro" id="IPR052558">
    <property type="entry name" value="Siderophore_Hydrolase_D"/>
</dbReference>
<dbReference type="Proteomes" id="UP001501153">
    <property type="component" value="Unassembled WGS sequence"/>
</dbReference>
<accession>A0ABP8IKY4</accession>
<comment type="similarity">
    <text evidence="1">Belongs to the esterase D family.</text>
</comment>
<dbReference type="PANTHER" id="PTHR40841:SF2">
    <property type="entry name" value="SIDEROPHORE-DEGRADING ESTERASE (EUROFUNG)"/>
    <property type="match status" value="1"/>
</dbReference>
<keyword evidence="2 3" id="KW-0378">Hydrolase</keyword>
<dbReference type="GO" id="GO:0016787">
    <property type="term" value="F:hydrolase activity"/>
    <property type="evidence" value="ECO:0007669"/>
    <property type="project" value="UniProtKB-KW"/>
</dbReference>
<sequence>MPLAAQGRLEQGQISAPFVLGKVETIPSAILKEQRLLNVYLPPGYSPDSAARYPVIYLLDGSADEDFIHVVGLVQFFNFPWINQFPPSIVVGIANTSRKRDFTSPVANLDFLEPLGFPKRGFEQAGGSEKFIAFIEKEVQPFVEKSYKVNYSKTIIGQSLGGLLTTEILLKKPSLFDTYLILSPSLWWNKQALLRQAPALLQQQNKNNIKVYIGVGKEGKMMISDAEGLAQAIKKYRGASAQVVYDYLPNENHATMTHQAIYNAFKRLYPAK</sequence>
<keyword evidence="4" id="KW-1185">Reference proteome</keyword>
<dbReference type="EMBL" id="BAABGZ010000062">
    <property type="protein sequence ID" value="GAA4361909.1"/>
    <property type="molecule type" value="Genomic_DNA"/>
</dbReference>
<evidence type="ECO:0000256" key="2">
    <source>
        <dbReference type="ARBA" id="ARBA00022801"/>
    </source>
</evidence>
<dbReference type="InterPro" id="IPR000801">
    <property type="entry name" value="Esterase-like"/>
</dbReference>
<comment type="caution">
    <text evidence="3">The sequence shown here is derived from an EMBL/GenBank/DDBJ whole genome shotgun (WGS) entry which is preliminary data.</text>
</comment>
<dbReference type="Pfam" id="PF00756">
    <property type="entry name" value="Esterase"/>
    <property type="match status" value="1"/>
</dbReference>
<evidence type="ECO:0000313" key="3">
    <source>
        <dbReference type="EMBL" id="GAA4361909.1"/>
    </source>
</evidence>
<evidence type="ECO:0000313" key="4">
    <source>
        <dbReference type="Proteomes" id="UP001501153"/>
    </source>
</evidence>